<dbReference type="InterPro" id="IPR029045">
    <property type="entry name" value="ClpP/crotonase-like_dom_sf"/>
</dbReference>
<evidence type="ECO:0000256" key="3">
    <source>
        <dbReference type="ARBA" id="ARBA00022801"/>
    </source>
</evidence>
<dbReference type="GO" id="GO:0005829">
    <property type="term" value="C:cytosol"/>
    <property type="evidence" value="ECO:0007669"/>
    <property type="project" value="TreeGrafter"/>
</dbReference>
<comment type="caution">
    <text evidence="5">The sequence shown here is derived from an EMBL/GenBank/DDBJ whole genome shotgun (WGS) entry which is preliminary data.</text>
</comment>
<dbReference type="EMBL" id="QOUI01000005">
    <property type="protein sequence ID" value="RCK69699.1"/>
    <property type="molecule type" value="Genomic_DNA"/>
</dbReference>
<dbReference type="InterPro" id="IPR032259">
    <property type="entry name" value="HIBYL-CoA-H"/>
</dbReference>
<dbReference type="RefSeq" id="WP_114126459.1">
    <property type="nucleotide sequence ID" value="NZ_QOUI01000005.1"/>
</dbReference>
<comment type="catalytic activity">
    <reaction evidence="1">
        <text>3-hydroxy-2-methylpropanoyl-CoA + H2O = 3-hydroxy-2-methylpropanoate + CoA + H(+)</text>
        <dbReference type="Rhea" id="RHEA:20888"/>
        <dbReference type="ChEBI" id="CHEBI:11805"/>
        <dbReference type="ChEBI" id="CHEBI:15377"/>
        <dbReference type="ChEBI" id="CHEBI:15378"/>
        <dbReference type="ChEBI" id="CHEBI:57287"/>
        <dbReference type="ChEBI" id="CHEBI:57340"/>
        <dbReference type="EC" id="3.1.2.4"/>
    </reaction>
</comment>
<dbReference type="InterPro" id="IPR045004">
    <property type="entry name" value="ECH_dom"/>
</dbReference>
<dbReference type="PANTHER" id="PTHR43176">
    <property type="entry name" value="3-HYDROXYISOBUTYRYL-COA HYDROLASE-RELATED"/>
    <property type="match status" value="1"/>
</dbReference>
<proteinExistence type="predicted"/>
<keyword evidence="3" id="KW-0378">Hydrolase</keyword>
<evidence type="ECO:0000313" key="6">
    <source>
        <dbReference type="Proteomes" id="UP000252770"/>
    </source>
</evidence>
<dbReference type="Proteomes" id="UP000252770">
    <property type="component" value="Unassembled WGS sequence"/>
</dbReference>
<evidence type="ECO:0000256" key="2">
    <source>
        <dbReference type="ARBA" id="ARBA00011915"/>
    </source>
</evidence>
<dbReference type="PANTHER" id="PTHR43176:SF3">
    <property type="entry name" value="3-HYDROXYISOBUTYRYL-COA HYDROLASE, MITOCHONDRIAL"/>
    <property type="match status" value="1"/>
</dbReference>
<dbReference type="EC" id="3.1.2.4" evidence="2"/>
<name>A0A367YVZ2_9ACTN</name>
<keyword evidence="5" id="KW-0413">Isomerase</keyword>
<dbReference type="Gene3D" id="3.90.226.10">
    <property type="entry name" value="2-enoyl-CoA Hydratase, Chain A, domain 1"/>
    <property type="match status" value="1"/>
</dbReference>
<feature type="domain" description="Enoyl-CoA hydratase/isomerase" evidence="4">
    <location>
        <begin position="24"/>
        <end position="338"/>
    </location>
</feature>
<sequence length="340" mass="35338">MREDAWQPTPTTADVLTARTGALGRIRLNRPQSINALTTPMVVAVRRALHEHAEAGAGAVLLDGAGERGLCAGGDVRAVRESVLAGTGAGVEFFAEEYATDAAVADAPVPVVAWMDGIVMGGGVGLSVHAAVRCVTGRTRLAMPETIIGFFPDVGALWWLSRAPGQRGTRMALTGGTVGGADAVALGLADRLLGAGQLPEVVDRLAAGGDVSGLGAGREEVTSAWLTDGLDPFFAGDDPVAVVQRLEAADDPVARAAAADIRARSPFAVAVTLAALRRAETMTSLADVLEQDRRLAPRLAAHPDFAEGVRAQLVDKDRTPRWTHARLEDVDPTEVAAVLD</sequence>
<evidence type="ECO:0000313" key="5">
    <source>
        <dbReference type="EMBL" id="RCK69699.1"/>
    </source>
</evidence>
<dbReference type="CDD" id="cd06558">
    <property type="entry name" value="crotonase-like"/>
    <property type="match status" value="1"/>
</dbReference>
<dbReference type="Pfam" id="PF16113">
    <property type="entry name" value="ECH_2"/>
    <property type="match status" value="1"/>
</dbReference>
<evidence type="ECO:0000256" key="1">
    <source>
        <dbReference type="ARBA" id="ARBA00001709"/>
    </source>
</evidence>
<dbReference type="GO" id="GO:0003860">
    <property type="term" value="F:3-hydroxyisobutyryl-CoA hydrolase activity"/>
    <property type="evidence" value="ECO:0007669"/>
    <property type="project" value="UniProtKB-EC"/>
</dbReference>
<keyword evidence="6" id="KW-1185">Reference proteome</keyword>
<organism evidence="5 6">
    <name type="scientific">Desertihabitans brevis</name>
    <dbReference type="NCBI Taxonomy" id="2268447"/>
    <lineage>
        <taxon>Bacteria</taxon>
        <taxon>Bacillati</taxon>
        <taxon>Actinomycetota</taxon>
        <taxon>Actinomycetes</taxon>
        <taxon>Propionibacteriales</taxon>
        <taxon>Propionibacteriaceae</taxon>
        <taxon>Desertihabitans</taxon>
    </lineage>
</organism>
<dbReference type="AlphaFoldDB" id="A0A367YVZ2"/>
<evidence type="ECO:0000259" key="4">
    <source>
        <dbReference type="Pfam" id="PF16113"/>
    </source>
</evidence>
<dbReference type="NCBIfam" id="NF004127">
    <property type="entry name" value="PRK05617.1"/>
    <property type="match status" value="1"/>
</dbReference>
<dbReference type="GO" id="GO:0006574">
    <property type="term" value="P:L-valine catabolic process"/>
    <property type="evidence" value="ECO:0007669"/>
    <property type="project" value="TreeGrafter"/>
</dbReference>
<reference evidence="5 6" key="1">
    <citation type="submission" date="2018-07" db="EMBL/GenBank/DDBJ databases">
        <title>Desertimonas flava gen. nov. sp. nov.</title>
        <authorList>
            <person name="Liu S."/>
        </authorList>
    </citation>
    <scope>NUCLEOTIDE SEQUENCE [LARGE SCALE GENOMIC DNA]</scope>
    <source>
        <strain evidence="5 6">16Sb5-5</strain>
    </source>
</reference>
<dbReference type="SUPFAM" id="SSF52096">
    <property type="entry name" value="ClpP/crotonase"/>
    <property type="match status" value="1"/>
</dbReference>
<dbReference type="GO" id="GO:0016853">
    <property type="term" value="F:isomerase activity"/>
    <property type="evidence" value="ECO:0007669"/>
    <property type="project" value="UniProtKB-KW"/>
</dbReference>
<protein>
    <recommendedName>
        <fullName evidence="2">3-hydroxyisobutyryl-CoA hydrolase</fullName>
        <ecNumber evidence="2">3.1.2.4</ecNumber>
    </recommendedName>
</protein>
<gene>
    <name evidence="5" type="ORF">DT076_09635</name>
</gene>
<accession>A0A367YVZ2</accession>